<sequence length="261" mass="29835">MGRGRRRFLNDNKQQSGRSKRSIYRQVSRRAVKNLDLLVTENEYFQVPEHHNLEYFEANEHRSSDDSTVFEDVDVDRYFGTVNDDVDSLSSEKSETEDDQEEQVNFVINSSDIEESELSFRDKLASWAVLPGVRHVHVNKLLSLLRTYPCHSDLPADVRSLIGTPRIVALHGVHPGHYYHFGVVKGLKIVLNDVVRSSERMEFIDIFVNIDGLPISNSTGGQIWVILGSVQKPSDPNTFLKEFVREMKILITTGFTHCKDS</sequence>
<dbReference type="Proteomes" id="UP000820818">
    <property type="component" value="Linkage Group LG9"/>
</dbReference>
<evidence type="ECO:0000256" key="1">
    <source>
        <dbReference type="SAM" id="MobiDB-lite"/>
    </source>
</evidence>
<feature type="region of interest" description="Disordered" evidence="1">
    <location>
        <begin position="1"/>
        <end position="23"/>
    </location>
</feature>
<gene>
    <name evidence="2" type="ORF">GHT06_020501</name>
</gene>
<organism evidence="2 3">
    <name type="scientific">Daphnia sinensis</name>
    <dbReference type="NCBI Taxonomy" id="1820382"/>
    <lineage>
        <taxon>Eukaryota</taxon>
        <taxon>Metazoa</taxon>
        <taxon>Ecdysozoa</taxon>
        <taxon>Arthropoda</taxon>
        <taxon>Crustacea</taxon>
        <taxon>Branchiopoda</taxon>
        <taxon>Diplostraca</taxon>
        <taxon>Cladocera</taxon>
        <taxon>Anomopoda</taxon>
        <taxon>Daphniidae</taxon>
        <taxon>Daphnia</taxon>
        <taxon>Daphnia similis group</taxon>
    </lineage>
</organism>
<dbReference type="AlphaFoldDB" id="A0AAD5PMY4"/>
<name>A0AAD5PMY4_9CRUS</name>
<keyword evidence="3" id="KW-1185">Reference proteome</keyword>
<accession>A0AAD5PMY4</accession>
<proteinExistence type="predicted"/>
<evidence type="ECO:0000313" key="2">
    <source>
        <dbReference type="EMBL" id="KAI9552632.1"/>
    </source>
</evidence>
<protein>
    <submittedName>
        <fullName evidence="2">Uncharacterized protein</fullName>
    </submittedName>
</protein>
<comment type="caution">
    <text evidence="2">The sequence shown here is derived from an EMBL/GenBank/DDBJ whole genome shotgun (WGS) entry which is preliminary data.</text>
</comment>
<evidence type="ECO:0000313" key="3">
    <source>
        <dbReference type="Proteomes" id="UP000820818"/>
    </source>
</evidence>
<dbReference type="EMBL" id="WJBH02000009">
    <property type="protein sequence ID" value="KAI9552632.1"/>
    <property type="molecule type" value="Genomic_DNA"/>
</dbReference>
<dbReference type="PANTHER" id="PTHR33053">
    <property type="entry name" value="PROTEIN, PUTATIVE-RELATED"/>
    <property type="match status" value="1"/>
</dbReference>
<reference evidence="2 3" key="1">
    <citation type="submission" date="2022-05" db="EMBL/GenBank/DDBJ databases">
        <title>A multi-omics perspective on studying reproductive biology in Daphnia sinensis.</title>
        <authorList>
            <person name="Jia J."/>
        </authorList>
    </citation>
    <scope>NUCLEOTIDE SEQUENCE [LARGE SCALE GENOMIC DNA]</scope>
    <source>
        <strain evidence="2 3">WSL</strain>
    </source>
</reference>